<dbReference type="Gene3D" id="1.25.40.10">
    <property type="entry name" value="Tetratricopeptide repeat domain"/>
    <property type="match status" value="1"/>
</dbReference>
<dbReference type="Proteomes" id="UP001215598">
    <property type="component" value="Unassembled WGS sequence"/>
</dbReference>
<evidence type="ECO:0000313" key="2">
    <source>
        <dbReference type="EMBL" id="KAJ7775378.1"/>
    </source>
</evidence>
<dbReference type="CDD" id="cd21037">
    <property type="entry name" value="MLKL_NTD"/>
    <property type="match status" value="1"/>
</dbReference>
<dbReference type="InterPro" id="IPR027417">
    <property type="entry name" value="P-loop_NTPase"/>
</dbReference>
<name>A0AAD7K023_9AGAR</name>
<dbReference type="InterPro" id="IPR049052">
    <property type="entry name" value="nSTAND1"/>
</dbReference>
<dbReference type="GO" id="GO:0007166">
    <property type="term" value="P:cell surface receptor signaling pathway"/>
    <property type="evidence" value="ECO:0007669"/>
    <property type="project" value="InterPro"/>
</dbReference>
<dbReference type="InterPro" id="IPR011990">
    <property type="entry name" value="TPR-like_helical_dom_sf"/>
</dbReference>
<dbReference type="Gene3D" id="1.20.930.20">
    <property type="entry name" value="Adaptor protein Cbl, N-terminal domain"/>
    <property type="match status" value="1"/>
</dbReference>
<accession>A0AAD7K023</accession>
<dbReference type="InterPro" id="IPR036537">
    <property type="entry name" value="Adaptor_Cbl_N_dom_sf"/>
</dbReference>
<keyword evidence="3" id="KW-1185">Reference proteome</keyword>
<gene>
    <name evidence="2" type="ORF">B0H16DRAFT_1756684</name>
</gene>
<dbReference type="SUPFAM" id="SSF48452">
    <property type="entry name" value="TPR-like"/>
    <property type="match status" value="1"/>
</dbReference>
<proteinExistence type="predicted"/>
<dbReference type="AlphaFoldDB" id="A0AAD7K023"/>
<dbReference type="InterPro" id="IPR059179">
    <property type="entry name" value="MLKL-like_MCAfunc"/>
</dbReference>
<evidence type="ECO:0000313" key="3">
    <source>
        <dbReference type="Proteomes" id="UP001215598"/>
    </source>
</evidence>
<evidence type="ECO:0000259" key="1">
    <source>
        <dbReference type="Pfam" id="PF20703"/>
    </source>
</evidence>
<dbReference type="EMBL" id="JARKIB010000010">
    <property type="protein sequence ID" value="KAJ7775378.1"/>
    <property type="molecule type" value="Genomic_DNA"/>
</dbReference>
<protein>
    <recommendedName>
        <fullName evidence="1">Novel STAND NTPase 1 domain-containing protein</fullName>
    </recommendedName>
</protein>
<dbReference type="GO" id="GO:0043531">
    <property type="term" value="F:ADP binding"/>
    <property type="evidence" value="ECO:0007669"/>
    <property type="project" value="InterPro"/>
</dbReference>
<sequence length="1103" mass="122152">MHPESTPILDKILEYTMVAATALQDIAVATQIPFLNSVCTLSLAIILVIANTKFQKERYIRMIEDIHQLLCALMSLCFHSDKIRSPELLEQIAEYSLTLQKFHACLKGQQDLGKIKRMFKQNKITAELDACEGELKAATEIFVIKYGVGIASALLELGIDTERRHQGLLELISSEGGSFNNASSMRTLITGEHSSSSVSLLPPSPQIFYGREAEVKDIIDTLLTDPARAAILGPGGMGKTTLATAALNHPAIIEKYSLKYFISCESSNTYVDLVYNVGFHLGLEPSGQLSKEIVRHFERSGLCLVVLDNFETPWEPMEFRGQVEEFISLLADIPTVALLITMRGAERPEKVKWNRPFLPPLKPISPSATRQIFSNVAEEPVAEEESALNHLIELSGSLPLAVTLMANIASFEGYSGTLSRWEVENTALLSDGDDKRSNLEKSITLSLGSPRISSSPHAKNLISLLSLLPDGIMAEDLLAAKVPISEIRHSQSLLLRTSLAYVDVKGRLKILNPIREFIRRVHPPSLFLSKPLRTHFQGLLALWQSTRQLSSGNLAREFVSYLGNVNELILEGLCTEETSALIAMGYSIIALDVFSVIMLRGHGPLTQKLPHLIETTGDPGLRWGYVKACLYDEDLPGAPVDLALMVEEGVHYFNTEPHSIDEVASFYCAAAQYYRSRKRNIRKATEFIRLALALAHQTDAVGLQATCMHGEYHIAQACDDPCWALKVALRARNFGDHRSDYQWIIRMAWSNCRLGNLSQALSLCSEADERLRSVGMEASDRHLALVDIRAEVHLRKSEYMEARELHEQIVNRTSSGCSPHFHANSLVTAAYLDILIGGELAKVLANLNAAEAVYASLGRGRTLLCSWLTAEINLYRGELQNARSSFLDCLSRSRGIDRELQLLCLASLGDSNTRMHEHPNTFYWAVVYLASSRMAKDPVDMSHALRCLGDVCVTMEDEETALNLFHAALDACSTMDIHRLRAECMVRIGDIMIRRGDSIHAKEMWMAAQPLFVRSYRMEDAASVDKRLEELSLTQQADSRFPRAGKDGGVGQSALVGSSTTATDTLEMSLEKLAILSAPNNSLWPEIEVPVVPRDGQSKLPAV</sequence>
<dbReference type="Gene3D" id="3.40.50.300">
    <property type="entry name" value="P-loop containing nucleotide triphosphate hydrolases"/>
    <property type="match status" value="1"/>
</dbReference>
<reference evidence="2" key="1">
    <citation type="submission" date="2023-03" db="EMBL/GenBank/DDBJ databases">
        <title>Massive genome expansion in bonnet fungi (Mycena s.s.) driven by repeated elements and novel gene families across ecological guilds.</title>
        <authorList>
            <consortium name="Lawrence Berkeley National Laboratory"/>
            <person name="Harder C.B."/>
            <person name="Miyauchi S."/>
            <person name="Viragh M."/>
            <person name="Kuo A."/>
            <person name="Thoen E."/>
            <person name="Andreopoulos B."/>
            <person name="Lu D."/>
            <person name="Skrede I."/>
            <person name="Drula E."/>
            <person name="Henrissat B."/>
            <person name="Morin E."/>
            <person name="Kohler A."/>
            <person name="Barry K."/>
            <person name="LaButti K."/>
            <person name="Morin E."/>
            <person name="Salamov A."/>
            <person name="Lipzen A."/>
            <person name="Mereny Z."/>
            <person name="Hegedus B."/>
            <person name="Baldrian P."/>
            <person name="Stursova M."/>
            <person name="Weitz H."/>
            <person name="Taylor A."/>
            <person name="Grigoriev I.V."/>
            <person name="Nagy L.G."/>
            <person name="Martin F."/>
            <person name="Kauserud H."/>
        </authorList>
    </citation>
    <scope>NUCLEOTIDE SEQUENCE</scope>
    <source>
        <strain evidence="2">CBHHK182m</strain>
    </source>
</reference>
<comment type="caution">
    <text evidence="2">The sequence shown here is derived from an EMBL/GenBank/DDBJ whole genome shotgun (WGS) entry which is preliminary data.</text>
</comment>
<feature type="domain" description="Novel STAND NTPase 1" evidence="1">
    <location>
        <begin position="206"/>
        <end position="343"/>
    </location>
</feature>
<organism evidence="2 3">
    <name type="scientific">Mycena metata</name>
    <dbReference type="NCBI Taxonomy" id="1033252"/>
    <lineage>
        <taxon>Eukaryota</taxon>
        <taxon>Fungi</taxon>
        <taxon>Dikarya</taxon>
        <taxon>Basidiomycota</taxon>
        <taxon>Agaricomycotina</taxon>
        <taxon>Agaricomycetes</taxon>
        <taxon>Agaricomycetidae</taxon>
        <taxon>Agaricales</taxon>
        <taxon>Marasmiineae</taxon>
        <taxon>Mycenaceae</taxon>
        <taxon>Mycena</taxon>
    </lineage>
</organism>
<dbReference type="SUPFAM" id="SSF52540">
    <property type="entry name" value="P-loop containing nucleoside triphosphate hydrolases"/>
    <property type="match status" value="1"/>
</dbReference>
<dbReference type="Pfam" id="PF20703">
    <property type="entry name" value="nSTAND1"/>
    <property type="match status" value="1"/>
</dbReference>